<proteinExistence type="predicted"/>
<name>A0A0R3WAE4_TAEAS</name>
<evidence type="ECO:0000313" key="1">
    <source>
        <dbReference type="EMBL" id="VDK38507.1"/>
    </source>
</evidence>
<accession>A0A0R3WAE4</accession>
<dbReference type="AlphaFoldDB" id="A0A0R3WAE4"/>
<dbReference type="Proteomes" id="UP000282613">
    <property type="component" value="Unassembled WGS sequence"/>
</dbReference>
<reference evidence="1 2" key="2">
    <citation type="submission" date="2018-11" db="EMBL/GenBank/DDBJ databases">
        <authorList>
            <consortium name="Pathogen Informatics"/>
        </authorList>
    </citation>
    <scope>NUCLEOTIDE SEQUENCE [LARGE SCALE GENOMIC DNA]</scope>
</reference>
<dbReference type="EMBL" id="UYRS01018629">
    <property type="protein sequence ID" value="VDK38507.1"/>
    <property type="molecule type" value="Genomic_DNA"/>
</dbReference>
<dbReference type="WBParaSite" id="TASK_0000751201-mRNA-1">
    <property type="protein sequence ID" value="TASK_0000751201-mRNA-1"/>
    <property type="gene ID" value="TASK_0000751201"/>
</dbReference>
<reference evidence="3" key="1">
    <citation type="submission" date="2017-02" db="UniProtKB">
        <authorList>
            <consortium name="WormBaseParasite"/>
        </authorList>
    </citation>
    <scope>IDENTIFICATION</scope>
</reference>
<sequence>MWQASSRVFPYLWPITSVQQVSVTLRLFSPFRVLGKQTASDNSKRDASAAADDEPFYLCDYKTRAEIAPASTAITYRISYRPRQLHLIDWLRSGTSHAPYKFLSSAWVWVMPVLLVAPSTNQLTHFVSLPCLLTDPVFQIAADMVGQGGHKLWQNEVQSSIFEHAAQLRMTDVYEELYNSRYTNSMN</sequence>
<evidence type="ECO:0000313" key="3">
    <source>
        <dbReference type="WBParaSite" id="TASK_0000751201-mRNA-1"/>
    </source>
</evidence>
<dbReference type="OrthoDB" id="6286126at2759"/>
<keyword evidence="2" id="KW-1185">Reference proteome</keyword>
<gene>
    <name evidence="1" type="ORF">TASK_LOCUS7513</name>
</gene>
<organism evidence="3">
    <name type="scientific">Taenia asiatica</name>
    <name type="common">Asian tapeworm</name>
    <dbReference type="NCBI Taxonomy" id="60517"/>
    <lineage>
        <taxon>Eukaryota</taxon>
        <taxon>Metazoa</taxon>
        <taxon>Spiralia</taxon>
        <taxon>Lophotrochozoa</taxon>
        <taxon>Platyhelminthes</taxon>
        <taxon>Cestoda</taxon>
        <taxon>Eucestoda</taxon>
        <taxon>Cyclophyllidea</taxon>
        <taxon>Taeniidae</taxon>
        <taxon>Taenia</taxon>
    </lineage>
</organism>
<protein>
    <submittedName>
        <fullName evidence="1 3">Uncharacterized protein</fullName>
    </submittedName>
</protein>
<evidence type="ECO:0000313" key="2">
    <source>
        <dbReference type="Proteomes" id="UP000282613"/>
    </source>
</evidence>